<dbReference type="EMBL" id="CM001436">
    <property type="protein sequence ID" value="EHQ35973.1"/>
    <property type="molecule type" value="Genomic_DNA"/>
</dbReference>
<keyword evidence="3" id="KW-1185">Reference proteome</keyword>
<proteinExistence type="predicted"/>
<name>H1YXX4_9EURY</name>
<feature type="transmembrane region" description="Helical" evidence="1">
    <location>
        <begin position="192"/>
        <end position="210"/>
    </location>
</feature>
<reference evidence="2 3" key="1">
    <citation type="submission" date="2011-10" db="EMBL/GenBank/DDBJ databases">
        <title>The Improved High-Quality Draft genome of Methanoplanus limicola DSM 2279.</title>
        <authorList>
            <consortium name="US DOE Joint Genome Institute (JGI-PGF)"/>
            <person name="Lucas S."/>
            <person name="Copeland A."/>
            <person name="Lapidus A."/>
            <person name="Glavina del Rio T."/>
            <person name="Dalin E."/>
            <person name="Tice H."/>
            <person name="Bruce D."/>
            <person name="Goodwin L."/>
            <person name="Pitluck S."/>
            <person name="Peters L."/>
            <person name="Mikhailova N."/>
            <person name="Lu M."/>
            <person name="Kyrpides N."/>
            <person name="Mavromatis K."/>
            <person name="Ivanova N."/>
            <person name="Markowitz V."/>
            <person name="Cheng J.-F."/>
            <person name="Hugenholtz P."/>
            <person name="Woyke T."/>
            <person name="Wu D."/>
            <person name="Wirth R."/>
            <person name="Brambilla E.-M."/>
            <person name="Klenk H.-P."/>
            <person name="Eisen J.A."/>
        </authorList>
    </citation>
    <scope>NUCLEOTIDE SEQUENCE [LARGE SCALE GENOMIC DNA]</scope>
    <source>
        <strain evidence="2 3">DSM 2279</strain>
    </source>
</reference>
<organism evidence="2 3">
    <name type="scientific">Methanoplanus limicola DSM 2279</name>
    <dbReference type="NCBI Taxonomy" id="937775"/>
    <lineage>
        <taxon>Archaea</taxon>
        <taxon>Methanobacteriati</taxon>
        <taxon>Methanobacteriota</taxon>
        <taxon>Stenosarchaea group</taxon>
        <taxon>Methanomicrobia</taxon>
        <taxon>Methanomicrobiales</taxon>
        <taxon>Methanomicrobiaceae</taxon>
        <taxon>Methanoplanus</taxon>
    </lineage>
</organism>
<evidence type="ECO:0000256" key="1">
    <source>
        <dbReference type="SAM" id="Phobius"/>
    </source>
</evidence>
<keyword evidence="1" id="KW-0812">Transmembrane</keyword>
<accession>H1YXX4</accession>
<evidence type="ECO:0000313" key="2">
    <source>
        <dbReference type="EMBL" id="EHQ35973.1"/>
    </source>
</evidence>
<dbReference type="OrthoDB" id="117819at2157"/>
<dbReference type="Proteomes" id="UP000005741">
    <property type="component" value="Chromosome"/>
</dbReference>
<evidence type="ECO:0000313" key="3">
    <source>
        <dbReference type="Proteomes" id="UP000005741"/>
    </source>
</evidence>
<dbReference type="AlphaFoldDB" id="H1YXX4"/>
<feature type="transmembrane region" description="Helical" evidence="1">
    <location>
        <begin position="47"/>
        <end position="66"/>
    </location>
</feature>
<dbReference type="STRING" id="937775.Metlim_1872"/>
<feature type="transmembrane region" description="Helical" evidence="1">
    <location>
        <begin position="12"/>
        <end position="35"/>
    </location>
</feature>
<dbReference type="InParanoid" id="H1YXX4"/>
<feature type="transmembrane region" description="Helical" evidence="1">
    <location>
        <begin position="72"/>
        <end position="90"/>
    </location>
</feature>
<dbReference type="RefSeq" id="WP_004078027.1">
    <property type="nucleotide sequence ID" value="NZ_CM001436.1"/>
</dbReference>
<dbReference type="HOGENOM" id="CLU_1269942_0_0_2"/>
<sequence length="211" mass="23557">MQDAGLRFFSVILLSITAFTGYAGSALAFIWWLLFSKRINSLPEFRFFAGIIAMISAISLIMYIQGLNGPEYFVKMAIILLIAFYAWSEFKPGEFLNIMVWLFGNKHGFELGMTAELSAENIRRISYDISKARIALRIKNQKQKISNIIPVAGNITIQALRRSSEQAGIMAMRGYNQGGSLNPSFKRGDKDIAAMLSSAVFFVVSILLGIF</sequence>
<keyword evidence="1" id="KW-1133">Transmembrane helix</keyword>
<keyword evidence="1" id="KW-0472">Membrane</keyword>
<gene>
    <name evidence="2" type="ORF">Metlim_1872</name>
</gene>
<protein>
    <submittedName>
        <fullName evidence="2">Cobalt transport protein</fullName>
    </submittedName>
</protein>